<dbReference type="GO" id="GO:0005886">
    <property type="term" value="C:plasma membrane"/>
    <property type="evidence" value="ECO:0007669"/>
    <property type="project" value="UniProtKB-SubCell"/>
</dbReference>
<protein>
    <submittedName>
        <fullName evidence="1">ABC transporter permease</fullName>
    </submittedName>
</protein>
<comment type="caution">
    <text evidence="1">The sequence shown here is derived from an EMBL/GenBank/DDBJ whole genome shotgun (WGS) entry which is preliminary data.</text>
</comment>
<dbReference type="AlphaFoldDB" id="A0A7C1XRE2"/>
<reference evidence="1" key="1">
    <citation type="journal article" date="2020" name="mSystems">
        <title>Genome- and Community-Level Interaction Insights into Carbon Utilization and Element Cycling Functions of Hydrothermarchaeota in Hydrothermal Sediment.</title>
        <authorList>
            <person name="Zhou Z."/>
            <person name="Liu Y."/>
            <person name="Xu W."/>
            <person name="Pan J."/>
            <person name="Luo Z.H."/>
            <person name="Li M."/>
        </authorList>
    </citation>
    <scope>NUCLEOTIDE SEQUENCE [LARGE SCALE GENOMIC DNA]</scope>
    <source>
        <strain evidence="1">SpSt-222</strain>
    </source>
</reference>
<evidence type="ECO:0000313" key="1">
    <source>
        <dbReference type="EMBL" id="HEF65472.1"/>
    </source>
</evidence>
<dbReference type="Pfam" id="PF12679">
    <property type="entry name" value="ABC2_membrane_2"/>
    <property type="match status" value="1"/>
</dbReference>
<dbReference type="GO" id="GO:0140359">
    <property type="term" value="F:ABC-type transporter activity"/>
    <property type="evidence" value="ECO:0007669"/>
    <property type="project" value="InterPro"/>
</dbReference>
<dbReference type="PANTHER" id="PTHR43471:SF10">
    <property type="entry name" value="SLL1107 PROTEIN"/>
    <property type="match status" value="1"/>
</dbReference>
<dbReference type="EMBL" id="DSJL01000011">
    <property type="protein sequence ID" value="HEF65472.1"/>
    <property type="molecule type" value="Genomic_DNA"/>
</dbReference>
<dbReference type="PANTHER" id="PTHR43471">
    <property type="entry name" value="ABC TRANSPORTER PERMEASE"/>
    <property type="match status" value="1"/>
</dbReference>
<gene>
    <name evidence="1" type="ORF">ENP47_07730</name>
</gene>
<name>A0A7C1XRE2_THERO</name>
<sequence length="285" mass="31252">MKALVIAQLTFREGLRKKLVLGVVLLSLIFAALYVWGFHLFVQDWRAMEARRQAQGATTMLPYEVFASAMVLLGLWTVNFLAGVMTIFAAVGTIASEIEQGTLHAIVPKPIRRWEIVLGKWLGYAGMLAIYIGVMVAIVTTTAHFIGDYRPPNILQAYGLILLVALMLLSLTMLGSTLFSTVANGVIVFMLYGMAITGGLVEQIGTALDNDVLVRIGVIVSILVPSDSMWRLASYLVQPRIAVNFLGPNPFGTTVPPSSLAVWYSIGYMVVLLLLAMARFQRRDL</sequence>
<organism evidence="1">
    <name type="scientific">Thermomicrobium roseum</name>
    <dbReference type="NCBI Taxonomy" id="500"/>
    <lineage>
        <taxon>Bacteria</taxon>
        <taxon>Pseudomonadati</taxon>
        <taxon>Thermomicrobiota</taxon>
        <taxon>Thermomicrobia</taxon>
        <taxon>Thermomicrobiales</taxon>
        <taxon>Thermomicrobiaceae</taxon>
        <taxon>Thermomicrobium</taxon>
    </lineage>
</organism>
<accession>A0A7C1XRE2</accession>
<proteinExistence type="predicted"/>